<dbReference type="RefSeq" id="WP_051196332.1">
    <property type="nucleotide sequence ID" value="NZ_BAAACD010000039.1"/>
</dbReference>
<proteinExistence type="predicted"/>
<name>A0A1I2P432_9CLOT</name>
<dbReference type="eggNOG" id="ENOG5033JA8">
    <property type="taxonomic scope" value="Bacteria"/>
</dbReference>
<accession>A0A1I2P432</accession>
<dbReference type="EMBL" id="FOOE01000026">
    <property type="protein sequence ID" value="SFG10844.1"/>
    <property type="molecule type" value="Genomic_DNA"/>
</dbReference>
<dbReference type="Pfam" id="PF11518">
    <property type="entry name" value="DUF3221"/>
    <property type="match status" value="1"/>
</dbReference>
<evidence type="ECO:0000313" key="5">
    <source>
        <dbReference type="Proteomes" id="UP000246114"/>
    </source>
</evidence>
<gene>
    <name evidence="2" type="ORF">DBY38_01400</name>
    <name evidence="3" type="ORF">SAMN04487885_12615</name>
</gene>
<keyword evidence="1" id="KW-0812">Transmembrane</keyword>
<dbReference type="Proteomes" id="UP000182135">
    <property type="component" value="Unassembled WGS sequence"/>
</dbReference>
<keyword evidence="1" id="KW-1133">Transmembrane helix</keyword>
<dbReference type="AlphaFoldDB" id="A0A1I2P432"/>
<reference evidence="2 5" key="2">
    <citation type="submission" date="2018-03" db="EMBL/GenBank/DDBJ databases">
        <title>The uncultured portion of the human microbiome is neutrally assembled.</title>
        <authorList>
            <person name="Jeraldo P."/>
            <person name="Boardman L."/>
            <person name="White B.A."/>
            <person name="Nelson H."/>
            <person name="Goldenfeld N."/>
            <person name="Chia N."/>
        </authorList>
    </citation>
    <scope>NUCLEOTIDE SEQUENCE [LARGE SCALE GENOMIC DNA]</scope>
    <source>
        <strain evidence="2">CIM:MAG 903</strain>
    </source>
</reference>
<sequence>MKPRKVYWILFVVSLILIFFLMYIFKPMTMNDIYTKPNFKGTVVEVMDNSILVSVNENEEEFKSSDKISVSLDVKLKDSMTHFNIGDNVSVYYSGTILETYPAKINEVYAIILRGESE</sequence>
<dbReference type="OrthoDB" id="9804799at2"/>
<keyword evidence="1" id="KW-0472">Membrane</keyword>
<dbReference type="GeneID" id="90545527"/>
<keyword evidence="4" id="KW-1185">Reference proteome</keyword>
<dbReference type="Proteomes" id="UP000246114">
    <property type="component" value="Unassembled WGS sequence"/>
</dbReference>
<protein>
    <submittedName>
        <fullName evidence="2">DUF3221 domain-containing protein</fullName>
    </submittedName>
</protein>
<organism evidence="3 4">
    <name type="scientific">Clostridium cadaveris</name>
    <dbReference type="NCBI Taxonomy" id="1529"/>
    <lineage>
        <taxon>Bacteria</taxon>
        <taxon>Bacillati</taxon>
        <taxon>Bacillota</taxon>
        <taxon>Clostridia</taxon>
        <taxon>Eubacteriales</taxon>
        <taxon>Clostridiaceae</taxon>
        <taxon>Clostridium</taxon>
    </lineage>
</organism>
<feature type="transmembrane region" description="Helical" evidence="1">
    <location>
        <begin position="6"/>
        <end position="25"/>
    </location>
</feature>
<dbReference type="InterPro" id="IPR021598">
    <property type="entry name" value="DUF3221"/>
</dbReference>
<dbReference type="STRING" id="1529.SAMN04487885_12615"/>
<evidence type="ECO:0000256" key="1">
    <source>
        <dbReference type="SAM" id="Phobius"/>
    </source>
</evidence>
<dbReference type="EMBL" id="QAMZ01000005">
    <property type="protein sequence ID" value="PWL55611.1"/>
    <property type="molecule type" value="Genomic_DNA"/>
</dbReference>
<evidence type="ECO:0000313" key="3">
    <source>
        <dbReference type="EMBL" id="SFG10844.1"/>
    </source>
</evidence>
<reference evidence="3 4" key="1">
    <citation type="submission" date="2016-10" db="EMBL/GenBank/DDBJ databases">
        <authorList>
            <person name="de Groot N.N."/>
        </authorList>
    </citation>
    <scope>NUCLEOTIDE SEQUENCE [LARGE SCALE GENOMIC DNA]</scope>
    <source>
        <strain evidence="3 4">NLAE-zl-G419</strain>
    </source>
</reference>
<evidence type="ECO:0000313" key="4">
    <source>
        <dbReference type="Proteomes" id="UP000182135"/>
    </source>
</evidence>
<evidence type="ECO:0000313" key="2">
    <source>
        <dbReference type="EMBL" id="PWL55611.1"/>
    </source>
</evidence>